<sequence>MFDYTNIYPLFNAALVLYLPIVFGLKYFIDNYLDSNQKHYLSESLTLPWASWCFMLSVFSMFGTYHTGKYILFNDSKVNLFESDVEFWYHAFIVSKLPELLDTIFIVLRSKPLVALQWYHHWATLAICYYASFPLCDKVIVFFFLNYFVHSFMYFYFGIYCFVKGAFLRKTFGVFVNIIQTAQMFFAIAYGFYEYYNLETNGVYCKYIPDGYERIIAFYSAVAMYVSYFVLFVQVFYERSKRLSNLKKD</sequence>
<dbReference type="PANTHER" id="PTHR11157">
    <property type="entry name" value="FATTY ACID ACYL TRANSFERASE-RELATED"/>
    <property type="match status" value="1"/>
</dbReference>
<keyword evidence="5 8" id="KW-1133">Transmembrane helix</keyword>
<dbReference type="GO" id="GO:0034625">
    <property type="term" value="P:fatty acid elongation, monounsaturated fatty acid"/>
    <property type="evidence" value="ECO:0007669"/>
    <property type="project" value="TreeGrafter"/>
</dbReference>
<dbReference type="GO" id="GO:0030148">
    <property type="term" value="P:sphingolipid biosynthetic process"/>
    <property type="evidence" value="ECO:0007669"/>
    <property type="project" value="TreeGrafter"/>
</dbReference>
<organism evidence="9">
    <name type="scientific">viral metagenome</name>
    <dbReference type="NCBI Taxonomy" id="1070528"/>
    <lineage>
        <taxon>unclassified sequences</taxon>
        <taxon>metagenomes</taxon>
        <taxon>organismal metagenomes</taxon>
    </lineage>
</organism>
<keyword evidence="6" id="KW-0443">Lipid metabolism</keyword>
<dbReference type="GO" id="GO:0005789">
    <property type="term" value="C:endoplasmic reticulum membrane"/>
    <property type="evidence" value="ECO:0007669"/>
    <property type="project" value="TreeGrafter"/>
</dbReference>
<dbReference type="PANTHER" id="PTHR11157:SF17">
    <property type="entry name" value="ELONGATION OF VERY LONG CHAIN FATTY ACIDS PROTEIN 6"/>
    <property type="match status" value="1"/>
</dbReference>
<feature type="transmembrane region" description="Helical" evidence="8">
    <location>
        <begin position="139"/>
        <end position="162"/>
    </location>
</feature>
<feature type="transmembrane region" description="Helical" evidence="8">
    <location>
        <begin position="6"/>
        <end position="29"/>
    </location>
</feature>
<dbReference type="InterPro" id="IPR002076">
    <property type="entry name" value="ELO_fam"/>
</dbReference>
<dbReference type="AlphaFoldDB" id="A0A6C0BE36"/>
<dbReference type="GO" id="GO:0019367">
    <property type="term" value="P:fatty acid elongation, saturated fatty acid"/>
    <property type="evidence" value="ECO:0007669"/>
    <property type="project" value="TreeGrafter"/>
</dbReference>
<keyword evidence="3" id="KW-0808">Transferase</keyword>
<evidence type="ECO:0000256" key="1">
    <source>
        <dbReference type="ARBA" id="ARBA00004141"/>
    </source>
</evidence>
<feature type="transmembrane region" description="Helical" evidence="8">
    <location>
        <begin position="216"/>
        <end position="237"/>
    </location>
</feature>
<feature type="transmembrane region" description="Helical" evidence="8">
    <location>
        <begin position="49"/>
        <end position="67"/>
    </location>
</feature>
<protein>
    <recommendedName>
        <fullName evidence="10">Very-long-chain 3-oxoacyl-CoA synthase</fullName>
    </recommendedName>
</protein>
<evidence type="ECO:0000313" key="9">
    <source>
        <dbReference type="EMBL" id="QHS90054.1"/>
    </source>
</evidence>
<evidence type="ECO:0000256" key="2">
    <source>
        <dbReference type="ARBA" id="ARBA00022516"/>
    </source>
</evidence>
<keyword evidence="7 8" id="KW-0472">Membrane</keyword>
<accession>A0A6C0BE36</accession>
<evidence type="ECO:0000256" key="6">
    <source>
        <dbReference type="ARBA" id="ARBA00023098"/>
    </source>
</evidence>
<keyword evidence="2" id="KW-0444">Lipid biosynthesis</keyword>
<evidence type="ECO:0000256" key="7">
    <source>
        <dbReference type="ARBA" id="ARBA00023136"/>
    </source>
</evidence>
<dbReference type="GO" id="GO:0034626">
    <property type="term" value="P:fatty acid elongation, polyunsaturated fatty acid"/>
    <property type="evidence" value="ECO:0007669"/>
    <property type="project" value="TreeGrafter"/>
</dbReference>
<feature type="transmembrane region" description="Helical" evidence="8">
    <location>
        <begin position="174"/>
        <end position="196"/>
    </location>
</feature>
<evidence type="ECO:0000256" key="4">
    <source>
        <dbReference type="ARBA" id="ARBA00022692"/>
    </source>
</evidence>
<evidence type="ECO:0000256" key="5">
    <source>
        <dbReference type="ARBA" id="ARBA00022989"/>
    </source>
</evidence>
<dbReference type="GO" id="GO:0042761">
    <property type="term" value="P:very long-chain fatty acid biosynthetic process"/>
    <property type="evidence" value="ECO:0007669"/>
    <property type="project" value="TreeGrafter"/>
</dbReference>
<keyword evidence="4 8" id="KW-0812">Transmembrane</keyword>
<evidence type="ECO:0000256" key="8">
    <source>
        <dbReference type="SAM" id="Phobius"/>
    </source>
</evidence>
<feature type="transmembrane region" description="Helical" evidence="8">
    <location>
        <begin position="87"/>
        <end position="108"/>
    </location>
</feature>
<dbReference type="EMBL" id="MN739124">
    <property type="protein sequence ID" value="QHS90054.1"/>
    <property type="molecule type" value="Genomic_DNA"/>
</dbReference>
<comment type="subcellular location">
    <subcellularLocation>
        <location evidence="1">Membrane</location>
        <topology evidence="1">Multi-pass membrane protein</topology>
    </subcellularLocation>
</comment>
<evidence type="ECO:0000256" key="3">
    <source>
        <dbReference type="ARBA" id="ARBA00022679"/>
    </source>
</evidence>
<proteinExistence type="predicted"/>
<evidence type="ECO:0008006" key="10">
    <source>
        <dbReference type="Google" id="ProtNLM"/>
    </source>
</evidence>
<reference evidence="9" key="1">
    <citation type="journal article" date="2020" name="Nature">
        <title>Giant virus diversity and host interactions through global metagenomics.</title>
        <authorList>
            <person name="Schulz F."/>
            <person name="Roux S."/>
            <person name="Paez-Espino D."/>
            <person name="Jungbluth S."/>
            <person name="Walsh D.A."/>
            <person name="Denef V.J."/>
            <person name="McMahon K.D."/>
            <person name="Konstantinidis K.T."/>
            <person name="Eloe-Fadrosh E.A."/>
            <person name="Kyrpides N.C."/>
            <person name="Woyke T."/>
        </authorList>
    </citation>
    <scope>NUCLEOTIDE SEQUENCE</scope>
    <source>
        <strain evidence="9">GVMAG-M-3300010160-4</strain>
    </source>
</reference>
<dbReference type="Pfam" id="PF01151">
    <property type="entry name" value="ELO"/>
    <property type="match status" value="1"/>
</dbReference>
<dbReference type="GO" id="GO:0009922">
    <property type="term" value="F:fatty acid elongase activity"/>
    <property type="evidence" value="ECO:0007669"/>
    <property type="project" value="InterPro"/>
</dbReference>
<name>A0A6C0BE36_9ZZZZ</name>